<proteinExistence type="predicted"/>
<protein>
    <recommendedName>
        <fullName evidence="5">Tyrosinase copper-binding domain-containing protein</fullName>
    </recommendedName>
</protein>
<dbReference type="InterPro" id="IPR008922">
    <property type="entry name" value="Di-copper_centre_dom_sf"/>
</dbReference>
<reference evidence="6 7" key="1">
    <citation type="submission" date="2019-05" db="EMBL/GenBank/DDBJ databases">
        <title>Emergence of the Ug99 lineage of the wheat stem rust pathogen through somatic hybridization.</title>
        <authorList>
            <person name="Li F."/>
            <person name="Upadhyaya N.M."/>
            <person name="Sperschneider J."/>
            <person name="Matny O."/>
            <person name="Nguyen-Phuc H."/>
            <person name="Mago R."/>
            <person name="Raley C."/>
            <person name="Miller M.E."/>
            <person name="Silverstein K.A.T."/>
            <person name="Henningsen E."/>
            <person name="Hirsch C.D."/>
            <person name="Visser B."/>
            <person name="Pretorius Z.A."/>
            <person name="Steffenson B.J."/>
            <person name="Schwessinger B."/>
            <person name="Dodds P.N."/>
            <person name="Figueroa M."/>
        </authorList>
    </citation>
    <scope>NUCLEOTIDE SEQUENCE [LARGE SCALE GENOMIC DNA]</scope>
    <source>
        <strain evidence="6">21-0</strain>
    </source>
</reference>
<keyword evidence="4" id="KW-0732">Signal</keyword>
<feature type="domain" description="Tyrosinase copper-binding" evidence="5">
    <location>
        <begin position="124"/>
        <end position="141"/>
    </location>
</feature>
<keyword evidence="2" id="KW-0186">Copper</keyword>
<evidence type="ECO:0000256" key="2">
    <source>
        <dbReference type="ARBA" id="ARBA00023008"/>
    </source>
</evidence>
<evidence type="ECO:0000259" key="5">
    <source>
        <dbReference type="PROSITE" id="PS00497"/>
    </source>
</evidence>
<evidence type="ECO:0000256" key="3">
    <source>
        <dbReference type="SAM" id="MobiDB-lite"/>
    </source>
</evidence>
<evidence type="ECO:0000313" key="7">
    <source>
        <dbReference type="Proteomes" id="UP000324748"/>
    </source>
</evidence>
<dbReference type="Pfam" id="PF00264">
    <property type="entry name" value="Tyrosinase"/>
    <property type="match status" value="1"/>
</dbReference>
<dbReference type="SUPFAM" id="SSF48056">
    <property type="entry name" value="Di-copper centre-containing domain"/>
    <property type="match status" value="2"/>
</dbReference>
<keyword evidence="7" id="KW-1185">Reference proteome</keyword>
<dbReference type="InterPro" id="IPR050316">
    <property type="entry name" value="Tyrosinase/Hemocyanin"/>
</dbReference>
<dbReference type="InterPro" id="IPR002227">
    <property type="entry name" value="Tyrosinase_Cu-bd"/>
</dbReference>
<dbReference type="AlphaFoldDB" id="A0A5B0MLF7"/>
<dbReference type="PRINTS" id="PR00092">
    <property type="entry name" value="TYROSINASE"/>
</dbReference>
<dbReference type="Gene3D" id="1.10.1280.10">
    <property type="entry name" value="Di-copper center containing domain from catechol oxidase"/>
    <property type="match status" value="1"/>
</dbReference>
<keyword evidence="1" id="KW-0479">Metal-binding</keyword>
<dbReference type="OrthoDB" id="6132182at2759"/>
<sequence length="396" mass="45173">MVCILDLSILIAFSISTLWALPNPGEPTVRPSVVPPRAPQNNLTSPPASSPKLAPPPPKPASSSSTCKSVRVRKEWRTLSYEQQADYIKSIKCLVRLPSKLLGPSYRRWDDFEYVHCDLRKRLHTRPLFLPWHRYFTFVHEKILREECGFRGTVPYWNWTLDHKNITHSPVWSSDPVVGFGSNGSFFGPGSDPDDLDAGVVTDGAFARFPIYYPGRMMLQRNFHLDPPFAIPGYYLGSQWYNPNNMEIIASQANFSTFTMKLEGNYKQLDGTILPGPHSIIHSLLGGDMPDLAYSVNDVSGLCMYSHPVFLSPANQQSRIFSLLMSRMFFPHHARIDQVWWSWQTKDPGHRTYEYLPAGGFQANLDDELDYLGLVPKIKVREVMDTLKPPLCYRYE</sequence>
<accession>A0A5B0MLF7</accession>
<feature type="chain" id="PRO_5022726835" description="Tyrosinase copper-binding domain-containing protein" evidence="4">
    <location>
        <begin position="21"/>
        <end position="396"/>
    </location>
</feature>
<dbReference type="Proteomes" id="UP000324748">
    <property type="component" value="Unassembled WGS sequence"/>
</dbReference>
<evidence type="ECO:0000256" key="4">
    <source>
        <dbReference type="SAM" id="SignalP"/>
    </source>
</evidence>
<organism evidence="6 7">
    <name type="scientific">Puccinia graminis f. sp. tritici</name>
    <dbReference type="NCBI Taxonomy" id="56615"/>
    <lineage>
        <taxon>Eukaryota</taxon>
        <taxon>Fungi</taxon>
        <taxon>Dikarya</taxon>
        <taxon>Basidiomycota</taxon>
        <taxon>Pucciniomycotina</taxon>
        <taxon>Pucciniomycetes</taxon>
        <taxon>Pucciniales</taxon>
        <taxon>Pucciniaceae</taxon>
        <taxon>Puccinia</taxon>
    </lineage>
</organism>
<evidence type="ECO:0000256" key="1">
    <source>
        <dbReference type="ARBA" id="ARBA00022723"/>
    </source>
</evidence>
<dbReference type="EMBL" id="VSWC01000145">
    <property type="protein sequence ID" value="KAA1076896.1"/>
    <property type="molecule type" value="Genomic_DNA"/>
</dbReference>
<comment type="caution">
    <text evidence="6">The sequence shown here is derived from an EMBL/GenBank/DDBJ whole genome shotgun (WGS) entry which is preliminary data.</text>
</comment>
<dbReference type="GO" id="GO:0046872">
    <property type="term" value="F:metal ion binding"/>
    <property type="evidence" value="ECO:0007669"/>
    <property type="project" value="UniProtKB-KW"/>
</dbReference>
<dbReference type="PROSITE" id="PS00497">
    <property type="entry name" value="TYROSINASE_1"/>
    <property type="match status" value="1"/>
</dbReference>
<name>A0A5B0MLF7_PUCGR</name>
<feature type="region of interest" description="Disordered" evidence="3">
    <location>
        <begin position="29"/>
        <end position="67"/>
    </location>
</feature>
<dbReference type="GO" id="GO:0016491">
    <property type="term" value="F:oxidoreductase activity"/>
    <property type="evidence" value="ECO:0007669"/>
    <property type="project" value="InterPro"/>
</dbReference>
<dbReference type="PANTHER" id="PTHR11474">
    <property type="entry name" value="TYROSINASE FAMILY MEMBER"/>
    <property type="match status" value="1"/>
</dbReference>
<feature type="signal peptide" evidence="4">
    <location>
        <begin position="1"/>
        <end position="20"/>
    </location>
</feature>
<gene>
    <name evidence="6" type="ORF">PGT21_023308</name>
</gene>
<evidence type="ECO:0000313" key="6">
    <source>
        <dbReference type="EMBL" id="KAA1076896.1"/>
    </source>
</evidence>
<dbReference type="PANTHER" id="PTHR11474:SF126">
    <property type="entry name" value="TYROSINASE-LIKE PROTEIN TYR-1-RELATED"/>
    <property type="match status" value="1"/>
</dbReference>